<dbReference type="KEGG" id="ctm:Cabther_A1589"/>
<keyword evidence="3" id="KW-1185">Reference proteome</keyword>
<sequence length="488" mass="55709">MTLEQLQQLVAAGESETLEFKKTTGQRSEAMHDLCAMLNQRGGRVLFGVDPLGQIVGQPVSDRTIEELAQEIQQIEPTVFPQIDRVDVKPGWQVIVVEVSTGPNRPYSYKGQAYKRVGNTSPRMSRDEYNRILIERFHGERRWETEPADRWTVADLDRTELTRTIDEAIRRGRLEEPGTRDPLELLRGLGLSRDGVLLRAAVVLFGQQPRIEAEFPQCLLRVAKFKGIDKGEFLDNRQFHGHAFELLQKAERFLRENLPIAGRIVPGLFERIDDPLYPPVALREALANALCHRDYSSGGGSVSLAIYQDRLEITSTGNLHFGLTPEQLFQPHESRPWNPLIARVFHRRKRRPKTKSAGWMPWNPLIARVFHRRGIIESWGRGTLKMAELTQQAGLPRPEIEEGPDLVLVRFRPSRYIPPQQVRQDLTERQRKILQLLSERPGIGRKKIQQALQLDVNELKSDLQRLRGLGLIRQTGKGRGTVLFLAEG</sequence>
<dbReference type="SUPFAM" id="SSF46785">
    <property type="entry name" value="Winged helix' DNA-binding domain"/>
    <property type="match status" value="1"/>
</dbReference>
<dbReference type="Gene3D" id="3.30.565.60">
    <property type="match status" value="2"/>
</dbReference>
<evidence type="ECO:0000313" key="3">
    <source>
        <dbReference type="Proteomes" id="UP000006791"/>
    </source>
</evidence>
<dbReference type="InterPro" id="IPR007421">
    <property type="entry name" value="Schlafen_AlbA_2_dom"/>
</dbReference>
<dbReference type="InterPro" id="IPR038461">
    <property type="entry name" value="Schlafen_AlbA_2_dom_sf"/>
</dbReference>
<dbReference type="EC" id="3.6.1.-" evidence="2"/>
<reference evidence="2 3" key="1">
    <citation type="journal article" date="2012" name="Environ. Microbiol.">
        <title>Complete genome of Candidatus Chloracidobacterium thermophilum, a chlorophyll-based photoheterotroph belonging to the phylum Acidobacteria.</title>
        <authorList>
            <person name="Garcia Costas A.M."/>
            <person name="Liu Z."/>
            <person name="Tomsho L.P."/>
            <person name="Schuster S.C."/>
            <person name="Ward D.M."/>
            <person name="Bryant D.A."/>
        </authorList>
    </citation>
    <scope>NUCLEOTIDE SEQUENCE [LARGE SCALE GENOMIC DNA]</scope>
    <source>
        <strain evidence="2 3">B</strain>
    </source>
</reference>
<proteinExistence type="predicted"/>
<feature type="domain" description="Schlafen AlbA-2" evidence="1">
    <location>
        <begin position="14"/>
        <end position="124"/>
    </location>
</feature>
<dbReference type="HOGENOM" id="CLU_024970_3_0_0"/>
<protein>
    <submittedName>
        <fullName evidence="2">Putative transcriptional regulator containing an HTH domain and an uncharacterized domain shared with the mammalian protein Schlafen</fullName>
        <ecNumber evidence="2">3.6.1.-</ecNumber>
    </submittedName>
</protein>
<dbReference type="EMBL" id="CP002514">
    <property type="protein sequence ID" value="AEP12339.1"/>
    <property type="molecule type" value="Genomic_DNA"/>
</dbReference>
<accession>G2LJ52</accession>
<dbReference type="PANTHER" id="PTHR30595:SF6">
    <property type="entry name" value="SCHLAFEN ALBA-2 DOMAIN-CONTAINING PROTEIN"/>
    <property type="match status" value="1"/>
</dbReference>
<dbReference type="Pfam" id="PF04326">
    <property type="entry name" value="SLFN_AlbA_2"/>
    <property type="match status" value="1"/>
</dbReference>
<dbReference type="RefSeq" id="WP_014100076.1">
    <property type="nucleotide sequence ID" value="NC_016024.1"/>
</dbReference>
<dbReference type="Gene3D" id="1.10.10.10">
    <property type="entry name" value="Winged helix-like DNA-binding domain superfamily/Winged helix DNA-binding domain"/>
    <property type="match status" value="1"/>
</dbReference>
<dbReference type="STRING" id="981222.Cabther_A1589"/>
<evidence type="ECO:0000313" key="2">
    <source>
        <dbReference type="EMBL" id="AEP12339.1"/>
    </source>
</evidence>
<keyword evidence="2" id="KW-0378">Hydrolase</keyword>
<dbReference type="InterPro" id="IPR036388">
    <property type="entry name" value="WH-like_DNA-bd_sf"/>
</dbReference>
<dbReference type="Proteomes" id="UP000006791">
    <property type="component" value="Chromosome 1"/>
</dbReference>
<organism evidence="2 3">
    <name type="scientific">Chloracidobacterium thermophilum (strain B)</name>
    <dbReference type="NCBI Taxonomy" id="981222"/>
    <lineage>
        <taxon>Bacteria</taxon>
        <taxon>Pseudomonadati</taxon>
        <taxon>Acidobacteriota</taxon>
        <taxon>Terriglobia</taxon>
        <taxon>Terriglobales</taxon>
        <taxon>Acidobacteriaceae</taxon>
        <taxon>Chloracidobacterium</taxon>
    </lineage>
</organism>
<dbReference type="InterPro" id="IPR038475">
    <property type="entry name" value="RecG_C_sf"/>
</dbReference>
<dbReference type="Gene3D" id="3.30.950.30">
    <property type="entry name" value="Schlafen, AAA domain"/>
    <property type="match status" value="1"/>
</dbReference>
<name>G2LJ52_CHLTF</name>
<dbReference type="PANTHER" id="PTHR30595">
    <property type="entry name" value="GLPR-RELATED TRANSCRIPTIONAL REPRESSOR"/>
    <property type="match status" value="1"/>
</dbReference>
<dbReference type="InterPro" id="IPR036390">
    <property type="entry name" value="WH_DNA-bd_sf"/>
</dbReference>
<dbReference type="GO" id="GO:0016787">
    <property type="term" value="F:hydrolase activity"/>
    <property type="evidence" value="ECO:0007669"/>
    <property type="project" value="UniProtKB-KW"/>
</dbReference>
<dbReference type="AlphaFoldDB" id="G2LJ52"/>
<dbReference type="Pfam" id="PF13749">
    <property type="entry name" value="HATPase_c_4"/>
    <property type="match status" value="2"/>
</dbReference>
<evidence type="ECO:0000259" key="1">
    <source>
        <dbReference type="Pfam" id="PF04326"/>
    </source>
</evidence>
<gene>
    <name evidence="2" type="ordered locus">Cabther_A1589</name>
</gene>
<dbReference type="OrthoDB" id="9807907at2"/>